<feature type="region of interest" description="Disordered" evidence="1">
    <location>
        <begin position="154"/>
        <end position="196"/>
    </location>
</feature>
<dbReference type="PANTHER" id="PTHR47027">
    <property type="entry name" value="REVERSE TRANSCRIPTASE DOMAIN-CONTAINING PROTEIN"/>
    <property type="match status" value="1"/>
</dbReference>
<name>A0AAV3Y635_9GAST</name>
<evidence type="ECO:0000256" key="1">
    <source>
        <dbReference type="SAM" id="MobiDB-lite"/>
    </source>
</evidence>
<keyword evidence="2" id="KW-0378">Hydrolase</keyword>
<feature type="compositionally biased region" description="Low complexity" evidence="1">
    <location>
        <begin position="186"/>
        <end position="196"/>
    </location>
</feature>
<accession>A0AAV3Y635</accession>
<dbReference type="Proteomes" id="UP000735302">
    <property type="component" value="Unassembled WGS sequence"/>
</dbReference>
<protein>
    <submittedName>
        <fullName evidence="2">Endonuclease-reverse transcriptase</fullName>
    </submittedName>
</protein>
<dbReference type="PANTHER" id="PTHR47027:SF20">
    <property type="entry name" value="REVERSE TRANSCRIPTASE-LIKE PROTEIN WITH RNA-DIRECTED DNA POLYMERASE DOMAIN"/>
    <property type="match status" value="1"/>
</dbReference>
<keyword evidence="2" id="KW-0540">Nuclease</keyword>
<evidence type="ECO:0000313" key="2">
    <source>
        <dbReference type="EMBL" id="GFN78388.1"/>
    </source>
</evidence>
<comment type="caution">
    <text evidence="2">The sequence shown here is derived from an EMBL/GenBank/DDBJ whole genome shotgun (WGS) entry which is preliminary data.</text>
</comment>
<dbReference type="GO" id="GO:0004519">
    <property type="term" value="F:endonuclease activity"/>
    <property type="evidence" value="ECO:0007669"/>
    <property type="project" value="UniProtKB-KW"/>
</dbReference>
<proteinExistence type="predicted"/>
<gene>
    <name evidence="2" type="ORF">PoB_000489400</name>
</gene>
<sequence>MGLSLNVKKTECMGISKKSSKPKCNLVNKGEKIKQVTKFKYLGYLITSDGICTSETSKRIAMAKDTFQKMKPILAKRNISVTTKIRVIKTYVCLEPVRLELPLGRIVSAFRKRGWLICARANINKPLSGQAYKTSFHLTEGCSNIIYSFFGRRKEEEEGERRGRRRKKKKKEEEEGERRRKKKKSTCNNKNNNNRR</sequence>
<reference evidence="2 3" key="1">
    <citation type="journal article" date="2021" name="Elife">
        <title>Chloroplast acquisition without the gene transfer in kleptoplastic sea slugs, Plakobranchus ocellatus.</title>
        <authorList>
            <person name="Maeda T."/>
            <person name="Takahashi S."/>
            <person name="Yoshida T."/>
            <person name="Shimamura S."/>
            <person name="Takaki Y."/>
            <person name="Nagai Y."/>
            <person name="Toyoda A."/>
            <person name="Suzuki Y."/>
            <person name="Arimoto A."/>
            <person name="Ishii H."/>
            <person name="Satoh N."/>
            <person name="Nishiyama T."/>
            <person name="Hasebe M."/>
            <person name="Maruyama T."/>
            <person name="Minagawa J."/>
            <person name="Obokata J."/>
            <person name="Shigenobu S."/>
        </authorList>
    </citation>
    <scope>NUCLEOTIDE SEQUENCE [LARGE SCALE GENOMIC DNA]</scope>
</reference>
<organism evidence="2 3">
    <name type="scientific">Plakobranchus ocellatus</name>
    <dbReference type="NCBI Taxonomy" id="259542"/>
    <lineage>
        <taxon>Eukaryota</taxon>
        <taxon>Metazoa</taxon>
        <taxon>Spiralia</taxon>
        <taxon>Lophotrochozoa</taxon>
        <taxon>Mollusca</taxon>
        <taxon>Gastropoda</taxon>
        <taxon>Heterobranchia</taxon>
        <taxon>Euthyneura</taxon>
        <taxon>Panpulmonata</taxon>
        <taxon>Sacoglossa</taxon>
        <taxon>Placobranchoidea</taxon>
        <taxon>Plakobranchidae</taxon>
        <taxon>Plakobranchus</taxon>
    </lineage>
</organism>
<dbReference type="EMBL" id="BLXT01000588">
    <property type="protein sequence ID" value="GFN78388.1"/>
    <property type="molecule type" value="Genomic_DNA"/>
</dbReference>
<keyword evidence="3" id="KW-1185">Reference proteome</keyword>
<dbReference type="AlphaFoldDB" id="A0AAV3Y635"/>
<evidence type="ECO:0000313" key="3">
    <source>
        <dbReference type="Proteomes" id="UP000735302"/>
    </source>
</evidence>
<keyword evidence="2" id="KW-0255">Endonuclease</keyword>